<proteinExistence type="predicted"/>
<dbReference type="AlphaFoldDB" id="A0A0A9C4X2"/>
<name>A0A0A9C4X2_ARUDO</name>
<organism evidence="1">
    <name type="scientific">Arundo donax</name>
    <name type="common">Giant reed</name>
    <name type="synonym">Donax arundinaceus</name>
    <dbReference type="NCBI Taxonomy" id="35708"/>
    <lineage>
        <taxon>Eukaryota</taxon>
        <taxon>Viridiplantae</taxon>
        <taxon>Streptophyta</taxon>
        <taxon>Embryophyta</taxon>
        <taxon>Tracheophyta</taxon>
        <taxon>Spermatophyta</taxon>
        <taxon>Magnoliopsida</taxon>
        <taxon>Liliopsida</taxon>
        <taxon>Poales</taxon>
        <taxon>Poaceae</taxon>
        <taxon>PACMAD clade</taxon>
        <taxon>Arundinoideae</taxon>
        <taxon>Arundineae</taxon>
        <taxon>Arundo</taxon>
    </lineage>
</organism>
<evidence type="ECO:0000313" key="1">
    <source>
        <dbReference type="EMBL" id="JAD66557.1"/>
    </source>
</evidence>
<protein>
    <submittedName>
        <fullName evidence="1">Uncharacterized protein</fullName>
    </submittedName>
</protein>
<dbReference type="EMBL" id="GBRH01231338">
    <property type="protein sequence ID" value="JAD66557.1"/>
    <property type="molecule type" value="Transcribed_RNA"/>
</dbReference>
<reference evidence="1" key="2">
    <citation type="journal article" date="2015" name="Data Brief">
        <title>Shoot transcriptome of the giant reed, Arundo donax.</title>
        <authorList>
            <person name="Barrero R.A."/>
            <person name="Guerrero F.D."/>
            <person name="Moolhuijzen P."/>
            <person name="Goolsby J.A."/>
            <person name="Tidwell J."/>
            <person name="Bellgard S.E."/>
            <person name="Bellgard M.I."/>
        </authorList>
    </citation>
    <scope>NUCLEOTIDE SEQUENCE</scope>
    <source>
        <tissue evidence="1">Shoot tissue taken approximately 20 cm above the soil surface</tissue>
    </source>
</reference>
<reference evidence="1" key="1">
    <citation type="submission" date="2014-09" db="EMBL/GenBank/DDBJ databases">
        <authorList>
            <person name="Magalhaes I.L.F."/>
            <person name="Oliveira U."/>
            <person name="Santos F.R."/>
            <person name="Vidigal T.H.D.A."/>
            <person name="Brescovit A.D."/>
            <person name="Santos A.J."/>
        </authorList>
    </citation>
    <scope>NUCLEOTIDE SEQUENCE</scope>
    <source>
        <tissue evidence="1">Shoot tissue taken approximately 20 cm above the soil surface</tissue>
    </source>
</reference>
<sequence>MVGRQLAARFVQQHPEWPQLLELSSKMELPAPGSNSKPPKSWSPVWAWLSTY</sequence>
<accession>A0A0A9C4X2</accession>